<keyword evidence="1" id="KW-1133">Transmembrane helix</keyword>
<dbReference type="AlphaFoldDB" id="A0A3P6BP49"/>
<sequence>MGKFEEYKPAMAMTDSDVLRRSDSFARATMVNGLSPRVFILYRQAFATMFIFPFLYFSRKTEDIFTDLKSFSFNFLWSRFITINQNLYLEGLYFSFIGNGKRRGVTSSLRSPSSYHFSGVNIHILR</sequence>
<keyword evidence="1" id="KW-0472">Membrane</keyword>
<evidence type="ECO:0000313" key="2">
    <source>
        <dbReference type="EMBL" id="VDD00725.1"/>
    </source>
</evidence>
<accession>A0A3P6BP49</accession>
<organism evidence="2">
    <name type="scientific">Brassica oleracea</name>
    <name type="common">Wild cabbage</name>
    <dbReference type="NCBI Taxonomy" id="3712"/>
    <lineage>
        <taxon>Eukaryota</taxon>
        <taxon>Viridiplantae</taxon>
        <taxon>Streptophyta</taxon>
        <taxon>Embryophyta</taxon>
        <taxon>Tracheophyta</taxon>
        <taxon>Spermatophyta</taxon>
        <taxon>Magnoliopsida</taxon>
        <taxon>eudicotyledons</taxon>
        <taxon>Gunneridae</taxon>
        <taxon>Pentapetalae</taxon>
        <taxon>rosids</taxon>
        <taxon>malvids</taxon>
        <taxon>Brassicales</taxon>
        <taxon>Brassicaceae</taxon>
        <taxon>Brassiceae</taxon>
        <taxon>Brassica</taxon>
    </lineage>
</organism>
<evidence type="ECO:0000256" key="1">
    <source>
        <dbReference type="SAM" id="Phobius"/>
    </source>
</evidence>
<name>A0A3P6BP49_BRAOL</name>
<dbReference type="EMBL" id="LR031872">
    <property type="protein sequence ID" value="VDD00725.1"/>
    <property type="molecule type" value="Genomic_DNA"/>
</dbReference>
<reference evidence="2" key="1">
    <citation type="submission" date="2018-11" db="EMBL/GenBank/DDBJ databases">
        <authorList>
            <consortium name="Genoscope - CEA"/>
            <person name="William W."/>
        </authorList>
    </citation>
    <scope>NUCLEOTIDE SEQUENCE</scope>
</reference>
<keyword evidence="1" id="KW-0812">Transmembrane</keyword>
<feature type="transmembrane region" description="Helical" evidence="1">
    <location>
        <begin position="39"/>
        <end position="57"/>
    </location>
</feature>
<proteinExistence type="predicted"/>
<gene>
    <name evidence="2" type="ORF">BOLC3T21180H</name>
</gene>
<protein>
    <submittedName>
        <fullName evidence="2">Uncharacterized protein</fullName>
    </submittedName>
</protein>